<keyword evidence="1" id="KW-0812">Transmembrane</keyword>
<organism evidence="2 3">
    <name type="scientific">Meganyctiphanes norvegica</name>
    <name type="common">Northern krill</name>
    <name type="synonym">Thysanopoda norvegica</name>
    <dbReference type="NCBI Taxonomy" id="48144"/>
    <lineage>
        <taxon>Eukaryota</taxon>
        <taxon>Metazoa</taxon>
        <taxon>Ecdysozoa</taxon>
        <taxon>Arthropoda</taxon>
        <taxon>Crustacea</taxon>
        <taxon>Multicrustacea</taxon>
        <taxon>Malacostraca</taxon>
        <taxon>Eumalacostraca</taxon>
        <taxon>Eucarida</taxon>
        <taxon>Euphausiacea</taxon>
        <taxon>Euphausiidae</taxon>
        <taxon>Meganyctiphanes</taxon>
    </lineage>
</organism>
<name>A0AAV2RGE7_MEGNR</name>
<evidence type="ECO:0000313" key="2">
    <source>
        <dbReference type="EMBL" id="CAL4124287.1"/>
    </source>
</evidence>
<keyword evidence="1" id="KW-1133">Transmembrane helix</keyword>
<dbReference type="AlphaFoldDB" id="A0AAV2RGE7"/>
<reference evidence="2 3" key="1">
    <citation type="submission" date="2024-05" db="EMBL/GenBank/DDBJ databases">
        <authorList>
            <person name="Wallberg A."/>
        </authorList>
    </citation>
    <scope>NUCLEOTIDE SEQUENCE [LARGE SCALE GENOMIC DNA]</scope>
</reference>
<keyword evidence="3" id="KW-1185">Reference proteome</keyword>
<feature type="non-terminal residue" evidence="2">
    <location>
        <position position="1"/>
    </location>
</feature>
<sequence>NISNHHQGTLQLLDLKSIMFVTGLMFCLMFMWTSSAPEPNVNVNVDININGESAGDDNGGPKDNMDYCGMGSCNLGHCSGIKNMCPNETEKIPDCYCDGLPGTLCCTFK</sequence>
<proteinExistence type="predicted"/>
<gene>
    <name evidence="2" type="ORF">MNOR_LOCUS24402</name>
</gene>
<keyword evidence="1" id="KW-0472">Membrane</keyword>
<evidence type="ECO:0000256" key="1">
    <source>
        <dbReference type="SAM" id="Phobius"/>
    </source>
</evidence>
<dbReference type="Proteomes" id="UP001497623">
    <property type="component" value="Unassembled WGS sequence"/>
</dbReference>
<dbReference type="EMBL" id="CAXKWB010022375">
    <property type="protein sequence ID" value="CAL4124287.1"/>
    <property type="molecule type" value="Genomic_DNA"/>
</dbReference>
<evidence type="ECO:0000313" key="3">
    <source>
        <dbReference type="Proteomes" id="UP001497623"/>
    </source>
</evidence>
<feature type="transmembrane region" description="Helical" evidence="1">
    <location>
        <begin position="12"/>
        <end position="32"/>
    </location>
</feature>
<accession>A0AAV2RGE7</accession>
<protein>
    <submittedName>
        <fullName evidence="2">Uncharacterized protein</fullName>
    </submittedName>
</protein>
<comment type="caution">
    <text evidence="2">The sequence shown here is derived from an EMBL/GenBank/DDBJ whole genome shotgun (WGS) entry which is preliminary data.</text>
</comment>